<gene>
    <name evidence="2" type="ORF">E2C01_056665</name>
</gene>
<dbReference type="EMBL" id="VSRR010019828">
    <property type="protein sequence ID" value="MPC62579.1"/>
    <property type="molecule type" value="Genomic_DNA"/>
</dbReference>
<comment type="caution">
    <text evidence="2">The sequence shown here is derived from an EMBL/GenBank/DDBJ whole genome shotgun (WGS) entry which is preliminary data.</text>
</comment>
<keyword evidence="3" id="KW-1185">Reference proteome</keyword>
<proteinExistence type="predicted"/>
<sequence>MTAEHRGRRDTTVDCDPKPLRSAVREIIISPDSSHRPSRNVHVAASQPDVVRMPVHEEEEEEVG</sequence>
<evidence type="ECO:0000313" key="2">
    <source>
        <dbReference type="EMBL" id="MPC62579.1"/>
    </source>
</evidence>
<evidence type="ECO:0000256" key="1">
    <source>
        <dbReference type="SAM" id="MobiDB-lite"/>
    </source>
</evidence>
<name>A0A5B7GYB7_PORTR</name>
<dbReference type="Proteomes" id="UP000324222">
    <property type="component" value="Unassembled WGS sequence"/>
</dbReference>
<dbReference type="AlphaFoldDB" id="A0A5B7GYB7"/>
<organism evidence="2 3">
    <name type="scientific">Portunus trituberculatus</name>
    <name type="common">Swimming crab</name>
    <name type="synonym">Neptunus trituberculatus</name>
    <dbReference type="NCBI Taxonomy" id="210409"/>
    <lineage>
        <taxon>Eukaryota</taxon>
        <taxon>Metazoa</taxon>
        <taxon>Ecdysozoa</taxon>
        <taxon>Arthropoda</taxon>
        <taxon>Crustacea</taxon>
        <taxon>Multicrustacea</taxon>
        <taxon>Malacostraca</taxon>
        <taxon>Eumalacostraca</taxon>
        <taxon>Eucarida</taxon>
        <taxon>Decapoda</taxon>
        <taxon>Pleocyemata</taxon>
        <taxon>Brachyura</taxon>
        <taxon>Eubrachyura</taxon>
        <taxon>Portunoidea</taxon>
        <taxon>Portunidae</taxon>
        <taxon>Portuninae</taxon>
        <taxon>Portunus</taxon>
    </lineage>
</organism>
<accession>A0A5B7GYB7</accession>
<reference evidence="2 3" key="1">
    <citation type="submission" date="2019-05" db="EMBL/GenBank/DDBJ databases">
        <title>Another draft genome of Portunus trituberculatus and its Hox gene families provides insights of decapod evolution.</title>
        <authorList>
            <person name="Jeong J.-H."/>
            <person name="Song I."/>
            <person name="Kim S."/>
            <person name="Choi T."/>
            <person name="Kim D."/>
            <person name="Ryu S."/>
            <person name="Kim W."/>
        </authorList>
    </citation>
    <scope>NUCLEOTIDE SEQUENCE [LARGE SCALE GENOMIC DNA]</scope>
    <source>
        <tissue evidence="2">Muscle</tissue>
    </source>
</reference>
<protein>
    <submittedName>
        <fullName evidence="2">Uncharacterized protein</fullName>
    </submittedName>
</protein>
<evidence type="ECO:0000313" key="3">
    <source>
        <dbReference type="Proteomes" id="UP000324222"/>
    </source>
</evidence>
<feature type="region of interest" description="Disordered" evidence="1">
    <location>
        <begin position="31"/>
        <end position="64"/>
    </location>
</feature>